<dbReference type="Pfam" id="PF01585">
    <property type="entry name" value="G-patch"/>
    <property type="match status" value="1"/>
</dbReference>
<dbReference type="InterPro" id="IPR039249">
    <property type="entry name" value="GPATCH11"/>
</dbReference>
<feature type="compositionally biased region" description="Basic and acidic residues" evidence="4">
    <location>
        <begin position="40"/>
        <end position="61"/>
    </location>
</feature>
<dbReference type="SMART" id="SM00443">
    <property type="entry name" value="G_patch"/>
    <property type="match status" value="1"/>
</dbReference>
<dbReference type="Pfam" id="PF13821">
    <property type="entry name" value="DUF4187"/>
    <property type="match status" value="1"/>
</dbReference>
<reference evidence="6" key="1">
    <citation type="submission" date="2021-08" db="EMBL/GenBank/DDBJ databases">
        <authorList>
            <person name="Misof B."/>
            <person name="Oliver O."/>
            <person name="Podsiadlowski L."/>
            <person name="Donath A."/>
            <person name="Peters R."/>
            <person name="Mayer C."/>
            <person name="Rust J."/>
            <person name="Gunkel S."/>
            <person name="Lesny P."/>
            <person name="Martin S."/>
            <person name="Oeyen J.P."/>
            <person name="Petersen M."/>
            <person name="Panagiotis P."/>
            <person name="Wilbrandt J."/>
            <person name="Tanja T."/>
        </authorList>
    </citation>
    <scope>NUCLEOTIDE SEQUENCE</scope>
    <source>
        <strain evidence="6">GBR_01_08_01A</strain>
        <tissue evidence="6">Thorax + abdomen</tissue>
    </source>
</reference>
<proteinExistence type="inferred from homology"/>
<sequence>MSDDEDYMSDKFLQLSEKCAAPSLVYRHTDKRQFELEKKKAEMKEKNKPMRVIEHEKREEGLSNAITSSNKGFALLMKMGYKPGQGIGKKESGIVEPIGIELKADRQGLGKIVRKKETKSKSADMKLDNSHMTDFRGRIAERKAEQMLKTDLYKSQKVCQQLDTKAGIEKPFESWFWLDDTETKEDEVPDEEKDNIVEEEEEEKEEEEEEELTVNEKLDILTKYLREKYLYCIWCGVVFDNDDDLRDNCPGCTRNDH</sequence>
<feature type="region of interest" description="Disordered" evidence="4">
    <location>
        <begin position="40"/>
        <end position="64"/>
    </location>
</feature>
<organism evidence="6 7">
    <name type="scientific">Odynerus spinipes</name>
    <dbReference type="NCBI Taxonomy" id="1348599"/>
    <lineage>
        <taxon>Eukaryota</taxon>
        <taxon>Metazoa</taxon>
        <taxon>Ecdysozoa</taxon>
        <taxon>Arthropoda</taxon>
        <taxon>Hexapoda</taxon>
        <taxon>Insecta</taxon>
        <taxon>Pterygota</taxon>
        <taxon>Neoptera</taxon>
        <taxon>Endopterygota</taxon>
        <taxon>Hymenoptera</taxon>
        <taxon>Apocrita</taxon>
        <taxon>Aculeata</taxon>
        <taxon>Vespoidea</taxon>
        <taxon>Vespidae</taxon>
        <taxon>Eumeninae</taxon>
        <taxon>Odynerus</taxon>
    </lineage>
</organism>
<evidence type="ECO:0000259" key="5">
    <source>
        <dbReference type="PROSITE" id="PS50174"/>
    </source>
</evidence>
<dbReference type="GO" id="GO:0000776">
    <property type="term" value="C:kinetochore"/>
    <property type="evidence" value="ECO:0007669"/>
    <property type="project" value="TreeGrafter"/>
</dbReference>
<dbReference type="PANTHER" id="PTHR21032:SF0">
    <property type="entry name" value="G PATCH DOMAIN-CONTAINING PROTEIN 11"/>
    <property type="match status" value="1"/>
</dbReference>
<evidence type="ECO:0000313" key="7">
    <source>
        <dbReference type="Proteomes" id="UP001258017"/>
    </source>
</evidence>
<dbReference type="PROSITE" id="PS50174">
    <property type="entry name" value="G_PATCH"/>
    <property type="match status" value="1"/>
</dbReference>
<dbReference type="EMBL" id="JAIFRP010004408">
    <property type="protein sequence ID" value="KAK2576075.1"/>
    <property type="molecule type" value="Genomic_DNA"/>
</dbReference>
<feature type="region of interest" description="Disordered" evidence="4">
    <location>
        <begin position="181"/>
        <end position="211"/>
    </location>
</feature>
<evidence type="ECO:0000256" key="3">
    <source>
        <dbReference type="ARBA" id="ARBA00030688"/>
    </source>
</evidence>
<evidence type="ECO:0000256" key="4">
    <source>
        <dbReference type="SAM" id="MobiDB-lite"/>
    </source>
</evidence>
<accession>A0AAD9RAF7</accession>
<reference evidence="6" key="2">
    <citation type="journal article" date="2023" name="Commun. Biol.">
        <title>Intrasexual cuticular hydrocarbon dimorphism in a wasp sheds light on hydrocarbon biosynthesis genes in Hymenoptera.</title>
        <authorList>
            <person name="Moris V.C."/>
            <person name="Podsiadlowski L."/>
            <person name="Martin S."/>
            <person name="Oeyen J.P."/>
            <person name="Donath A."/>
            <person name="Petersen M."/>
            <person name="Wilbrandt J."/>
            <person name="Misof B."/>
            <person name="Liedtke D."/>
            <person name="Thamm M."/>
            <person name="Scheiner R."/>
            <person name="Schmitt T."/>
            <person name="Niehuis O."/>
        </authorList>
    </citation>
    <scope>NUCLEOTIDE SEQUENCE</scope>
    <source>
        <strain evidence="6">GBR_01_08_01A</strain>
    </source>
</reference>
<comment type="similarity">
    <text evidence="1">Belongs to the GPATCH11 family.</text>
</comment>
<dbReference type="GO" id="GO:0003676">
    <property type="term" value="F:nucleic acid binding"/>
    <property type="evidence" value="ECO:0007669"/>
    <property type="project" value="InterPro"/>
</dbReference>
<dbReference type="SMART" id="SM01173">
    <property type="entry name" value="DUF4187"/>
    <property type="match status" value="1"/>
</dbReference>
<comment type="caution">
    <text evidence="6">The sequence shown here is derived from an EMBL/GenBank/DDBJ whole genome shotgun (WGS) entry which is preliminary data.</text>
</comment>
<dbReference type="AlphaFoldDB" id="A0AAD9RAF7"/>
<feature type="domain" description="G-patch" evidence="5">
    <location>
        <begin position="68"/>
        <end position="114"/>
    </location>
</feature>
<dbReference type="Proteomes" id="UP001258017">
    <property type="component" value="Unassembled WGS sequence"/>
</dbReference>
<evidence type="ECO:0000313" key="6">
    <source>
        <dbReference type="EMBL" id="KAK2576075.1"/>
    </source>
</evidence>
<gene>
    <name evidence="6" type="ORF">KPH14_007412</name>
</gene>
<name>A0AAD9RAF7_9HYME</name>
<evidence type="ECO:0000256" key="1">
    <source>
        <dbReference type="ARBA" id="ARBA00007140"/>
    </source>
</evidence>
<evidence type="ECO:0000256" key="2">
    <source>
        <dbReference type="ARBA" id="ARBA00021978"/>
    </source>
</evidence>
<dbReference type="InterPro" id="IPR025239">
    <property type="entry name" value="DUF4187"/>
</dbReference>
<keyword evidence="7" id="KW-1185">Reference proteome</keyword>
<protein>
    <recommendedName>
        <fullName evidence="2">G patch domain-containing protein 11</fullName>
    </recommendedName>
    <alternativeName>
        <fullName evidence="3">Coiled-coil domain-containing protein 75</fullName>
    </alternativeName>
</protein>
<dbReference type="PANTHER" id="PTHR21032">
    <property type="entry name" value="G PATCH DOMAIN-CONTAINING PROTEIN 11"/>
    <property type="match status" value="1"/>
</dbReference>
<dbReference type="InterPro" id="IPR000467">
    <property type="entry name" value="G_patch_dom"/>
</dbReference>